<dbReference type="PROSITE" id="PS00723">
    <property type="entry name" value="POLYPRENYL_SYNTHASE_1"/>
    <property type="match status" value="1"/>
</dbReference>
<evidence type="ECO:0000256" key="2">
    <source>
        <dbReference type="ARBA" id="ARBA00006706"/>
    </source>
</evidence>
<gene>
    <name evidence="8" type="primary">ispA</name>
    <name evidence="8" type="ORF">EPICR_40030</name>
</gene>
<dbReference type="InterPro" id="IPR000092">
    <property type="entry name" value="Polyprenyl_synt"/>
</dbReference>
<evidence type="ECO:0000256" key="1">
    <source>
        <dbReference type="ARBA" id="ARBA00001946"/>
    </source>
</evidence>
<dbReference type="PANTHER" id="PTHR43281:SF1">
    <property type="entry name" value="FARNESYL DIPHOSPHATE SYNTHASE"/>
    <property type="match status" value="1"/>
</dbReference>
<name>A0A484HMD3_9BACT</name>
<dbReference type="EMBL" id="CAACVI010000034">
    <property type="protein sequence ID" value="VEN74451.1"/>
    <property type="molecule type" value="Genomic_DNA"/>
</dbReference>
<evidence type="ECO:0000256" key="5">
    <source>
        <dbReference type="ARBA" id="ARBA00022842"/>
    </source>
</evidence>
<dbReference type="PROSITE" id="PS00444">
    <property type="entry name" value="POLYPRENYL_SYNTHASE_2"/>
    <property type="match status" value="1"/>
</dbReference>
<dbReference type="NCBIfam" id="NF045485">
    <property type="entry name" value="FPPsyn"/>
    <property type="match status" value="1"/>
</dbReference>
<evidence type="ECO:0000256" key="6">
    <source>
        <dbReference type="ARBA" id="ARBA00023229"/>
    </source>
</evidence>
<keyword evidence="6" id="KW-0414">Isoprene biosynthesis</keyword>
<evidence type="ECO:0000256" key="3">
    <source>
        <dbReference type="ARBA" id="ARBA00022679"/>
    </source>
</evidence>
<dbReference type="FunFam" id="1.10.600.10:FF:000001">
    <property type="entry name" value="Geranylgeranyl diphosphate synthase"/>
    <property type="match status" value="1"/>
</dbReference>
<dbReference type="InterPro" id="IPR033749">
    <property type="entry name" value="Polyprenyl_synt_CS"/>
</dbReference>
<dbReference type="GO" id="GO:0016114">
    <property type="term" value="P:terpenoid biosynthetic process"/>
    <property type="evidence" value="ECO:0007669"/>
    <property type="project" value="UniProtKB-ARBA"/>
</dbReference>
<dbReference type="PANTHER" id="PTHR43281">
    <property type="entry name" value="FARNESYL DIPHOSPHATE SYNTHASE"/>
    <property type="match status" value="1"/>
</dbReference>
<dbReference type="Gene3D" id="1.10.600.10">
    <property type="entry name" value="Farnesyl Diphosphate Synthase"/>
    <property type="match status" value="1"/>
</dbReference>
<evidence type="ECO:0000256" key="7">
    <source>
        <dbReference type="RuleBase" id="RU004466"/>
    </source>
</evidence>
<dbReference type="Pfam" id="PF00348">
    <property type="entry name" value="polyprenyl_synt"/>
    <property type="match status" value="1"/>
</dbReference>
<dbReference type="GO" id="GO:0004161">
    <property type="term" value="F:dimethylallyltranstransferase activity"/>
    <property type="evidence" value="ECO:0007669"/>
    <property type="project" value="UniProtKB-EC"/>
</dbReference>
<dbReference type="GO" id="GO:0004337">
    <property type="term" value="F:(2E,6E)-farnesyl diphosphate synthase activity"/>
    <property type="evidence" value="ECO:0007669"/>
    <property type="project" value="UniProtKB-EC"/>
</dbReference>
<dbReference type="AlphaFoldDB" id="A0A484HMD3"/>
<dbReference type="GO" id="GO:0005737">
    <property type="term" value="C:cytoplasm"/>
    <property type="evidence" value="ECO:0007669"/>
    <property type="project" value="UniProtKB-ARBA"/>
</dbReference>
<dbReference type="CDD" id="cd00685">
    <property type="entry name" value="Trans_IPPS_HT"/>
    <property type="match status" value="1"/>
</dbReference>
<dbReference type="EC" id="2.5.1.10" evidence="8"/>
<dbReference type="SFLD" id="SFLDS00005">
    <property type="entry name" value="Isoprenoid_Synthase_Type_I"/>
    <property type="match status" value="1"/>
</dbReference>
<dbReference type="SFLD" id="SFLDG01017">
    <property type="entry name" value="Polyprenyl_Transferase_Like"/>
    <property type="match status" value="1"/>
</dbReference>
<dbReference type="SUPFAM" id="SSF48576">
    <property type="entry name" value="Terpenoid synthases"/>
    <property type="match status" value="1"/>
</dbReference>
<keyword evidence="3 7" id="KW-0808">Transferase</keyword>
<comment type="cofactor">
    <cofactor evidence="1">
        <name>Mg(2+)</name>
        <dbReference type="ChEBI" id="CHEBI:18420"/>
    </cofactor>
</comment>
<evidence type="ECO:0000313" key="8">
    <source>
        <dbReference type="EMBL" id="VEN74451.1"/>
    </source>
</evidence>
<keyword evidence="4" id="KW-0479">Metal-binding</keyword>
<dbReference type="EC" id="2.5.1.1" evidence="8"/>
<accession>A0A484HMD3</accession>
<dbReference type="InterPro" id="IPR008949">
    <property type="entry name" value="Isoprenoid_synthase_dom_sf"/>
</dbReference>
<protein>
    <submittedName>
        <fullName evidence="8">Geranyltranstransferase</fullName>
        <ecNumber evidence="8">2.5.1.1</ecNumber>
        <ecNumber evidence="8">2.5.1.10</ecNumber>
    </submittedName>
</protein>
<reference evidence="8" key="1">
    <citation type="submission" date="2019-01" db="EMBL/GenBank/DDBJ databases">
        <authorList>
            <consortium name="Genoscope - CEA"/>
            <person name="William W."/>
        </authorList>
    </citation>
    <scope>NUCLEOTIDE SEQUENCE</scope>
    <source>
        <strain evidence="8">CR-1</strain>
    </source>
</reference>
<dbReference type="GO" id="GO:0046872">
    <property type="term" value="F:metal ion binding"/>
    <property type="evidence" value="ECO:0007669"/>
    <property type="project" value="UniProtKB-KW"/>
</dbReference>
<evidence type="ECO:0000256" key="4">
    <source>
        <dbReference type="ARBA" id="ARBA00022723"/>
    </source>
</evidence>
<keyword evidence="5" id="KW-0460">Magnesium</keyword>
<proteinExistence type="inferred from homology"/>
<organism evidence="8">
    <name type="scientific">uncultured Desulfobacteraceae bacterium</name>
    <dbReference type="NCBI Taxonomy" id="218296"/>
    <lineage>
        <taxon>Bacteria</taxon>
        <taxon>Pseudomonadati</taxon>
        <taxon>Thermodesulfobacteriota</taxon>
        <taxon>Desulfobacteria</taxon>
        <taxon>Desulfobacterales</taxon>
        <taxon>Desulfobacteraceae</taxon>
        <taxon>environmental samples</taxon>
    </lineage>
</organism>
<sequence>MTPRIDLAFDLDAYIDKNKKVIDKRLILILKEISGPGLARSAMEHSVTAGGKRLRPILCVAAFEAVAEENVPDLLGRHPALLDTACAIEMIHTYSLVHDDLPAMDDDDLRRGKPSCHAAFGEAAAILAGDALLTHAFEVLSSANGAPGEIRLEIIRLMARAAGSRGMIQGQILDIQGESRTLSLDETERVHRLKTGAMIEAAVGCGALLGGGSAGERARLRRYASKIGLAFQVTDDILNVTGDPCEMGKPAGSDEKRNKSAYPSLMGIEKAKDLSRRLVDDALGAIRDFDARSDPLRAVARRVIERNK</sequence>
<comment type="similarity">
    <text evidence="2 7">Belongs to the FPP/GGPP synthase family.</text>
</comment>
<dbReference type="InterPro" id="IPR053378">
    <property type="entry name" value="Prenyl_diphosphate_synthase"/>
</dbReference>